<protein>
    <submittedName>
        <fullName evidence="1">Uncharacterized protein</fullName>
    </submittedName>
</protein>
<proteinExistence type="predicted"/>
<evidence type="ECO:0000313" key="1">
    <source>
        <dbReference type="EMBL" id="XCH28855.1"/>
    </source>
</evidence>
<organism evidence="1">
    <name type="scientific">Cellulosimicrobium sp. ES-005</name>
    <dbReference type="NCBI Taxonomy" id="3163031"/>
    <lineage>
        <taxon>Bacteria</taxon>
        <taxon>Bacillati</taxon>
        <taxon>Actinomycetota</taxon>
        <taxon>Actinomycetes</taxon>
        <taxon>Micrococcales</taxon>
        <taxon>Promicromonosporaceae</taxon>
        <taxon>Cellulosimicrobium</taxon>
    </lineage>
</organism>
<dbReference type="AlphaFoldDB" id="A0AAU8FY32"/>
<accession>A0AAU8FY32</accession>
<dbReference type="RefSeq" id="WP_353707263.1">
    <property type="nucleotide sequence ID" value="NZ_CP159290.1"/>
</dbReference>
<gene>
    <name evidence="1" type="ORF">ABRQ22_14750</name>
</gene>
<name>A0AAU8FY32_9MICO</name>
<dbReference type="EMBL" id="CP159290">
    <property type="protein sequence ID" value="XCH28855.1"/>
    <property type="molecule type" value="Genomic_DNA"/>
</dbReference>
<sequence length="155" mass="16562">MTDTTTEAVAPEARTVPKLKPEVKAAWLEALRSGEYTQTRGVLERTVGEGPSLPVGFCCLGVLCKVAVDAGAAVREASSIRARYGVDGERFSLYGPVFEIAEWAFESPDGAVWEVPTPDAISERLGGSPTVSLAGLNDDFGYTFAQIADLIEQHL</sequence>
<reference evidence="1" key="1">
    <citation type="submission" date="2024-06" db="EMBL/GenBank/DDBJ databases">
        <title>Complete genome sequence of the cellulolytic actinobacterium, Cellulosimicrobium ES-005.</title>
        <authorList>
            <person name="Matthews C.T."/>
            <person name="Underwood K.D."/>
            <person name="Ghanchi K.M."/>
            <person name="Fields S.D."/>
            <person name="Gardner S.G."/>
        </authorList>
    </citation>
    <scope>NUCLEOTIDE SEQUENCE</scope>
    <source>
        <strain evidence="1">ES-005</strain>
    </source>
</reference>